<evidence type="ECO:0000313" key="1">
    <source>
        <dbReference type="EMBL" id="BBX49056.1"/>
    </source>
</evidence>
<reference evidence="1 2" key="1">
    <citation type="journal article" date="2019" name="Emerg. Microbes Infect.">
        <title>Comprehensive subspecies identification of 175 nontuberculous mycobacteria species based on 7547 genomic profiles.</title>
        <authorList>
            <person name="Matsumoto Y."/>
            <person name="Kinjo T."/>
            <person name="Motooka D."/>
            <person name="Nabeya D."/>
            <person name="Jung N."/>
            <person name="Uechi K."/>
            <person name="Horii T."/>
            <person name="Iida T."/>
            <person name="Fujita J."/>
            <person name="Nakamura S."/>
        </authorList>
    </citation>
    <scope>NUCLEOTIDE SEQUENCE [LARGE SCALE GENOMIC DNA]</scope>
    <source>
        <strain evidence="1 2">JCM 12603</strain>
    </source>
</reference>
<dbReference type="Proteomes" id="UP000466785">
    <property type="component" value="Chromosome"/>
</dbReference>
<dbReference type="RefSeq" id="WP_179967560.1">
    <property type="nucleotide sequence ID" value="NZ_AP022570.1"/>
</dbReference>
<dbReference type="KEGG" id="mpof:MPOR_00820"/>
<dbReference type="EMBL" id="AP022570">
    <property type="protein sequence ID" value="BBX49056.1"/>
    <property type="molecule type" value="Genomic_DNA"/>
</dbReference>
<name>A0A6N4V0V6_9MYCO</name>
<sequence>MVDLETACELYGRNALPYPLGRRRPVGSVWLVTRQVRPIAQRLADGDLYRVRAWVEALVRAHVCVECRVRQLGQDDLRLHAVRAGALGFVAAQGIDSDGVDVVDVFAVAPSALAAVITESVGLIGAGAHPRIAVARGGNHLPEPPESIEEHDDLGFPLPPTDVDEPAISVVDIQDVTASGTVQTRYEPARWWGTDPQRRILQWVNVSGDGDYLYAADAGYAEPVTADMLRGFIEGFIADDMETARRGRGPMSG</sequence>
<protein>
    <recommendedName>
        <fullName evidence="3">ESX secretion-associated protein EspG</fullName>
    </recommendedName>
</protein>
<dbReference type="AlphaFoldDB" id="A0A6N4V0V6"/>
<organism evidence="1 2">
    <name type="scientific">Mycolicibacterium poriferae</name>
    <dbReference type="NCBI Taxonomy" id="39694"/>
    <lineage>
        <taxon>Bacteria</taxon>
        <taxon>Bacillati</taxon>
        <taxon>Actinomycetota</taxon>
        <taxon>Actinomycetes</taxon>
        <taxon>Mycobacteriales</taxon>
        <taxon>Mycobacteriaceae</taxon>
        <taxon>Mycolicibacterium</taxon>
    </lineage>
</organism>
<gene>
    <name evidence="1" type="ORF">MPOR_00820</name>
</gene>
<accession>A0A6N4V0V6</accession>
<keyword evidence="2" id="KW-1185">Reference proteome</keyword>
<evidence type="ECO:0000313" key="2">
    <source>
        <dbReference type="Proteomes" id="UP000466785"/>
    </source>
</evidence>
<evidence type="ECO:0008006" key="3">
    <source>
        <dbReference type="Google" id="ProtNLM"/>
    </source>
</evidence>
<proteinExistence type="predicted"/>